<evidence type="ECO:0000313" key="5">
    <source>
        <dbReference type="EMBL" id="KAG9444160.1"/>
    </source>
</evidence>
<evidence type="ECO:0000256" key="2">
    <source>
        <dbReference type="SAM" id="MobiDB-lite"/>
    </source>
</evidence>
<dbReference type="InterPro" id="IPR011333">
    <property type="entry name" value="SKP1/BTB/POZ_sf"/>
</dbReference>
<comment type="pathway">
    <text evidence="1">Protein modification; protein ubiquitination.</text>
</comment>
<organism evidence="5 6">
    <name type="scientific">Aristolochia fimbriata</name>
    <name type="common">White veined hardy Dutchman's pipe vine</name>
    <dbReference type="NCBI Taxonomy" id="158543"/>
    <lineage>
        <taxon>Eukaryota</taxon>
        <taxon>Viridiplantae</taxon>
        <taxon>Streptophyta</taxon>
        <taxon>Embryophyta</taxon>
        <taxon>Tracheophyta</taxon>
        <taxon>Spermatophyta</taxon>
        <taxon>Magnoliopsida</taxon>
        <taxon>Magnoliidae</taxon>
        <taxon>Piperales</taxon>
        <taxon>Aristolochiaceae</taxon>
        <taxon>Aristolochia</taxon>
    </lineage>
</organism>
<evidence type="ECO:0000256" key="1">
    <source>
        <dbReference type="ARBA" id="ARBA00004906"/>
    </source>
</evidence>
<dbReference type="InterPro" id="IPR016073">
    <property type="entry name" value="Skp1_comp_POZ"/>
</dbReference>
<evidence type="ECO:0000313" key="6">
    <source>
        <dbReference type="Proteomes" id="UP000825729"/>
    </source>
</evidence>
<keyword evidence="3" id="KW-1133">Transmembrane helix</keyword>
<keyword evidence="3" id="KW-0812">Transmembrane</keyword>
<dbReference type="GO" id="GO:0006511">
    <property type="term" value="P:ubiquitin-dependent protein catabolic process"/>
    <property type="evidence" value="ECO:0007669"/>
    <property type="project" value="InterPro"/>
</dbReference>
<proteinExistence type="predicted"/>
<reference evidence="5 6" key="1">
    <citation type="submission" date="2021-07" db="EMBL/GenBank/DDBJ databases">
        <title>The Aristolochia fimbriata genome: insights into angiosperm evolution, floral development and chemical biosynthesis.</title>
        <authorList>
            <person name="Jiao Y."/>
        </authorList>
    </citation>
    <scope>NUCLEOTIDE SEQUENCE [LARGE SCALE GENOMIC DNA]</scope>
    <source>
        <strain evidence="5">IBCAS-2021</strain>
        <tissue evidence="5">Leaf</tissue>
    </source>
</reference>
<keyword evidence="6" id="KW-1185">Reference proteome</keyword>
<sequence length="274" mass="30061">MDLENLTLIYKSAIFCDDVFLLGDEEEDDPTDKLGRRDFRSRAKKKLRGPLRTIEDMIEEGIAESAIPIMGVSGEILAKVLDYCKEQQASNDRAKSVDDDENSGKKSKKEMEEWEKKEFMADVDTTTLYQWWQGTPVLDFILYIPAIKKIENMINLSQRQRLAIQGRNKVALIFIVVLIAGFGTLSGSAARPLGGLWGLSNKKGFFLLGSLPRGPTPGSPECTNVPGNGGGSHCPTVNEMHYAVRPPVPASSSSSHQHFHGTVVSSSGTTSADN</sequence>
<dbReference type="Pfam" id="PF03931">
    <property type="entry name" value="Skp1_POZ"/>
    <property type="match status" value="1"/>
</dbReference>
<evidence type="ECO:0000256" key="3">
    <source>
        <dbReference type="SAM" id="Phobius"/>
    </source>
</evidence>
<keyword evidence="3" id="KW-0472">Membrane</keyword>
<dbReference type="Proteomes" id="UP000825729">
    <property type="component" value="Unassembled WGS sequence"/>
</dbReference>
<feature type="transmembrane region" description="Helical" evidence="3">
    <location>
        <begin position="170"/>
        <end position="190"/>
    </location>
</feature>
<feature type="compositionally biased region" description="Low complexity" evidence="2">
    <location>
        <begin position="251"/>
        <end position="274"/>
    </location>
</feature>
<protein>
    <recommendedName>
        <fullName evidence="4">SKP1 component POZ domain-containing protein</fullName>
    </recommendedName>
</protein>
<dbReference type="EMBL" id="JAINDJ010000006">
    <property type="protein sequence ID" value="KAG9444160.1"/>
    <property type="molecule type" value="Genomic_DNA"/>
</dbReference>
<evidence type="ECO:0000259" key="4">
    <source>
        <dbReference type="Pfam" id="PF03931"/>
    </source>
</evidence>
<dbReference type="AlphaFoldDB" id="A0AAV7E7U0"/>
<accession>A0AAV7E7U0</accession>
<feature type="domain" description="SKP1 component POZ" evidence="4">
    <location>
        <begin position="52"/>
        <end position="87"/>
    </location>
</feature>
<comment type="caution">
    <text evidence="5">The sequence shown here is derived from an EMBL/GenBank/DDBJ whole genome shotgun (WGS) entry which is preliminary data.</text>
</comment>
<feature type="region of interest" description="Disordered" evidence="2">
    <location>
        <begin position="91"/>
        <end position="111"/>
    </location>
</feature>
<gene>
    <name evidence="5" type="ORF">H6P81_015500</name>
</gene>
<name>A0AAV7E7U0_ARIFI</name>
<dbReference type="Gene3D" id="3.30.710.10">
    <property type="entry name" value="Potassium Channel Kv1.1, Chain A"/>
    <property type="match status" value="1"/>
</dbReference>
<feature type="region of interest" description="Disordered" evidence="2">
    <location>
        <begin position="246"/>
        <end position="274"/>
    </location>
</feature>